<evidence type="ECO:0000256" key="2">
    <source>
        <dbReference type="SAM" id="MobiDB-lite"/>
    </source>
</evidence>
<sequence>MPDCKLLQSRADSSLENGLVRWVSDRPSGWSRTLLRIQHGPHTNWLDPLDPREVRITVSRDGVYFVTFVTLLSSCFAVCVWDGLTGDNLASFSQPSPQTADGRVFPPSCVACSPNIRYVAFAFENYHHLFIWELGTGDFGTIILAGCPVALAFTSDRKLHVVTSGSPGSNFDTAAFEIVIRGSTDNDPVTVSATRRVFTNSLDGSATAFASSSDGRYTVVATTITEGLTSIYLWKLLGTVYGKPVSFVSDSLAIRALAITTQAAPCSYLASGSDDGQVVLWSVQTSQRLGTLTGHTNPVLALDFSGEASMLASRSCRSIRLWSTSTYESLSVIPLPHAKLPLMLLVPSSRPHDEMRVFINTDDSVEMLHLGAASATSATQADPISFVTFSGDGTVFATATTRTISLWDTRTALLMGTVSMTDVSNVEDLRLSRDASEVAVLCAMDSGRTACFFWSRQQGRWQPEEPVAHHLPDIDAKRHMLSLDAKYAAICLPSALEIVDIPSGDVVARRDLDSDFGSKFDDQVLLSSLQRMDNVQIQDSANIQVIGNNTRVLGAGNIGPLFCGHGNKDLYFTFHFEGSAPCATFCYTERSSGRSINERRGCLYRGFGTQRLCWLPYERRPWLPTSLSWYNDIVVIGSRFGHTTVLKITAGEATLELTSFPEEFDGPRGRQPPAPATAYSESSN</sequence>
<dbReference type="InterPro" id="IPR036322">
    <property type="entry name" value="WD40_repeat_dom_sf"/>
</dbReference>
<keyword evidence="3" id="KW-1133">Transmembrane helix</keyword>
<dbReference type="Gene3D" id="2.130.10.10">
    <property type="entry name" value="YVTN repeat-like/Quinoprotein amine dehydrogenase"/>
    <property type="match status" value="2"/>
</dbReference>
<dbReference type="SUPFAM" id="SSF50969">
    <property type="entry name" value="YVTN repeat-like/Quinoprotein amine dehydrogenase"/>
    <property type="match status" value="1"/>
</dbReference>
<keyword evidence="5" id="KW-1185">Reference proteome</keyword>
<evidence type="ECO:0000313" key="5">
    <source>
        <dbReference type="Proteomes" id="UP000077266"/>
    </source>
</evidence>
<dbReference type="OrthoDB" id="6262491at2759"/>
<dbReference type="InParanoid" id="A0A165EUU9"/>
<dbReference type="Pfam" id="PF00400">
    <property type="entry name" value="WD40"/>
    <property type="match status" value="3"/>
</dbReference>
<feature type="repeat" description="WD" evidence="1">
    <location>
        <begin position="267"/>
        <end position="291"/>
    </location>
</feature>
<dbReference type="AlphaFoldDB" id="A0A165EUU9"/>
<evidence type="ECO:0000313" key="4">
    <source>
        <dbReference type="EMBL" id="KZV87738.1"/>
    </source>
</evidence>
<dbReference type="EMBL" id="KV426117">
    <property type="protein sequence ID" value="KZV87738.1"/>
    <property type="molecule type" value="Genomic_DNA"/>
</dbReference>
<proteinExistence type="predicted"/>
<dbReference type="InterPro" id="IPR001680">
    <property type="entry name" value="WD40_rpt"/>
</dbReference>
<keyword evidence="3" id="KW-0812">Transmembrane</keyword>
<name>A0A165EUU9_EXIGL</name>
<feature type="transmembrane region" description="Helical" evidence="3">
    <location>
        <begin position="62"/>
        <end position="84"/>
    </location>
</feature>
<dbReference type="Proteomes" id="UP000077266">
    <property type="component" value="Unassembled WGS sequence"/>
</dbReference>
<dbReference type="PROSITE" id="PS50082">
    <property type="entry name" value="WD_REPEATS_2"/>
    <property type="match status" value="2"/>
</dbReference>
<dbReference type="InterPro" id="IPR011044">
    <property type="entry name" value="Quino_amine_DH_bsu"/>
</dbReference>
<reference evidence="4 5" key="1">
    <citation type="journal article" date="2016" name="Mol. Biol. Evol.">
        <title>Comparative Genomics of Early-Diverging Mushroom-Forming Fungi Provides Insights into the Origins of Lignocellulose Decay Capabilities.</title>
        <authorList>
            <person name="Nagy L.G."/>
            <person name="Riley R."/>
            <person name="Tritt A."/>
            <person name="Adam C."/>
            <person name="Daum C."/>
            <person name="Floudas D."/>
            <person name="Sun H."/>
            <person name="Yadav J.S."/>
            <person name="Pangilinan J."/>
            <person name="Larsson K.H."/>
            <person name="Matsuura K."/>
            <person name="Barry K."/>
            <person name="Labutti K."/>
            <person name="Kuo R."/>
            <person name="Ohm R.A."/>
            <person name="Bhattacharya S.S."/>
            <person name="Shirouzu T."/>
            <person name="Yoshinaga Y."/>
            <person name="Martin F.M."/>
            <person name="Grigoriev I.V."/>
            <person name="Hibbett D.S."/>
        </authorList>
    </citation>
    <scope>NUCLEOTIDE SEQUENCE [LARGE SCALE GENOMIC DNA]</scope>
    <source>
        <strain evidence="4 5">HHB12029</strain>
    </source>
</reference>
<protein>
    <submittedName>
        <fullName evidence="4">WD40 repeat-like protein</fullName>
    </submittedName>
</protein>
<dbReference type="PANTHER" id="PTHR19879:SF9">
    <property type="entry name" value="TRANSCRIPTION INITIATION FACTOR TFIID SUBUNIT 5"/>
    <property type="match status" value="1"/>
</dbReference>
<feature type="region of interest" description="Disordered" evidence="2">
    <location>
        <begin position="661"/>
        <end position="684"/>
    </location>
</feature>
<evidence type="ECO:0000256" key="1">
    <source>
        <dbReference type="PROSITE-ProRule" id="PRU00221"/>
    </source>
</evidence>
<feature type="repeat" description="WD" evidence="1">
    <location>
        <begin position="292"/>
        <end position="332"/>
    </location>
</feature>
<dbReference type="SUPFAM" id="SSF50978">
    <property type="entry name" value="WD40 repeat-like"/>
    <property type="match status" value="1"/>
</dbReference>
<evidence type="ECO:0000256" key="3">
    <source>
        <dbReference type="SAM" id="Phobius"/>
    </source>
</evidence>
<keyword evidence="3" id="KW-0472">Membrane</keyword>
<keyword evidence="1" id="KW-0853">WD repeat</keyword>
<dbReference type="InterPro" id="IPR015943">
    <property type="entry name" value="WD40/YVTN_repeat-like_dom_sf"/>
</dbReference>
<dbReference type="PANTHER" id="PTHR19879">
    <property type="entry name" value="TRANSCRIPTION INITIATION FACTOR TFIID"/>
    <property type="match status" value="1"/>
</dbReference>
<dbReference type="STRING" id="1314781.A0A165EUU9"/>
<accession>A0A165EUU9</accession>
<organism evidence="4 5">
    <name type="scientific">Exidia glandulosa HHB12029</name>
    <dbReference type="NCBI Taxonomy" id="1314781"/>
    <lineage>
        <taxon>Eukaryota</taxon>
        <taxon>Fungi</taxon>
        <taxon>Dikarya</taxon>
        <taxon>Basidiomycota</taxon>
        <taxon>Agaricomycotina</taxon>
        <taxon>Agaricomycetes</taxon>
        <taxon>Auriculariales</taxon>
        <taxon>Exidiaceae</taxon>
        <taxon>Exidia</taxon>
    </lineage>
</organism>
<dbReference type="SMART" id="SM00320">
    <property type="entry name" value="WD40"/>
    <property type="match status" value="3"/>
</dbReference>
<gene>
    <name evidence="4" type="ORF">EXIGLDRAFT_196148</name>
</gene>